<gene>
    <name evidence="3" type="ORF">OF122_03170</name>
</gene>
<dbReference type="SMART" id="SM00363">
    <property type="entry name" value="S4"/>
    <property type="match status" value="1"/>
</dbReference>
<dbReference type="Proteomes" id="UP001163882">
    <property type="component" value="Chromosome"/>
</dbReference>
<dbReference type="PROSITE" id="PS50889">
    <property type="entry name" value="S4"/>
    <property type="match status" value="1"/>
</dbReference>
<dbReference type="Gene3D" id="3.10.290.10">
    <property type="entry name" value="RNA-binding S4 domain"/>
    <property type="match status" value="1"/>
</dbReference>
<evidence type="ECO:0000259" key="2">
    <source>
        <dbReference type="SMART" id="SM00363"/>
    </source>
</evidence>
<organism evidence="3 4">
    <name type="scientific">Pelagibacterium flavum</name>
    <dbReference type="NCBI Taxonomy" id="2984530"/>
    <lineage>
        <taxon>Bacteria</taxon>
        <taxon>Pseudomonadati</taxon>
        <taxon>Pseudomonadota</taxon>
        <taxon>Alphaproteobacteria</taxon>
        <taxon>Hyphomicrobiales</taxon>
        <taxon>Devosiaceae</taxon>
        <taxon>Pelagibacterium</taxon>
    </lineage>
</organism>
<dbReference type="InterPro" id="IPR002942">
    <property type="entry name" value="S4_RNA-bd"/>
</dbReference>
<sequence>MPAETPDRQRLDKWLWHARITKTRTLAQKLIESGAVRVNGQRVLDTDRKVGAGDGLTIQIHTRLRVLRIVANADRRGSATVAATLYEDISPQGLPEKVAPTFSVRKPEN</sequence>
<keyword evidence="4" id="KW-1185">Reference proteome</keyword>
<reference evidence="3" key="1">
    <citation type="submission" date="2022-10" db="EMBL/GenBank/DDBJ databases">
        <title>YIM 151497 complete genome.</title>
        <authorList>
            <person name="Chen X."/>
        </authorList>
    </citation>
    <scope>NUCLEOTIDE SEQUENCE</scope>
    <source>
        <strain evidence="3">YIM 151497</strain>
    </source>
</reference>
<dbReference type="InterPro" id="IPR036986">
    <property type="entry name" value="S4_RNA-bd_sf"/>
</dbReference>
<dbReference type="CDD" id="cd00165">
    <property type="entry name" value="S4"/>
    <property type="match status" value="1"/>
</dbReference>
<evidence type="ECO:0000256" key="1">
    <source>
        <dbReference type="PROSITE-ProRule" id="PRU00182"/>
    </source>
</evidence>
<dbReference type="EMBL" id="CP107716">
    <property type="protein sequence ID" value="UYQ72794.1"/>
    <property type="molecule type" value="Genomic_DNA"/>
</dbReference>
<accession>A0ABY6IQX3</accession>
<evidence type="ECO:0000313" key="4">
    <source>
        <dbReference type="Proteomes" id="UP001163882"/>
    </source>
</evidence>
<dbReference type="RefSeq" id="WP_264226400.1">
    <property type="nucleotide sequence ID" value="NZ_CP107716.1"/>
</dbReference>
<protein>
    <submittedName>
        <fullName evidence="3">RNA-binding S4 domain-containing protein</fullName>
    </submittedName>
</protein>
<proteinExistence type="predicted"/>
<evidence type="ECO:0000313" key="3">
    <source>
        <dbReference type="EMBL" id="UYQ72794.1"/>
    </source>
</evidence>
<dbReference type="Pfam" id="PF01479">
    <property type="entry name" value="S4"/>
    <property type="match status" value="1"/>
</dbReference>
<name>A0ABY6IQX3_9HYPH</name>
<feature type="domain" description="RNA-binding S4" evidence="2">
    <location>
        <begin position="9"/>
        <end position="74"/>
    </location>
</feature>
<dbReference type="SUPFAM" id="SSF55174">
    <property type="entry name" value="Alpha-L RNA-binding motif"/>
    <property type="match status" value="1"/>
</dbReference>
<keyword evidence="1" id="KW-0694">RNA-binding</keyword>